<dbReference type="InterPro" id="IPR011025">
    <property type="entry name" value="GproteinA_insert"/>
</dbReference>
<comment type="similarity">
    <text evidence="1">Belongs to the G-alpha family. G(q) subfamily.</text>
</comment>
<keyword evidence="4 10" id="KW-0547">Nucleotide-binding</keyword>
<evidence type="ECO:0000256" key="8">
    <source>
        <dbReference type="ARBA" id="ARBA00023224"/>
    </source>
</evidence>
<dbReference type="GO" id="GO:0005525">
    <property type="term" value="F:GTP binding"/>
    <property type="evidence" value="ECO:0007669"/>
    <property type="project" value="UniProtKB-KW"/>
</dbReference>
<dbReference type="GO" id="GO:0007188">
    <property type="term" value="P:adenylate cyclase-modulating G protein-coupled receptor signaling pathway"/>
    <property type="evidence" value="ECO:0007669"/>
    <property type="project" value="TreeGrafter"/>
</dbReference>
<feature type="binding site" evidence="10">
    <location>
        <begin position="151"/>
        <end position="152"/>
    </location>
    <ligand>
        <name>GTP</name>
        <dbReference type="ChEBI" id="CHEBI:37565"/>
    </ligand>
</feature>
<keyword evidence="5 11" id="KW-0460">Magnesium</keyword>
<dbReference type="SUPFAM" id="SSF52540">
    <property type="entry name" value="P-loop containing nucleoside triphosphate hydrolases"/>
    <property type="match status" value="1"/>
</dbReference>
<dbReference type="GO" id="GO:0046872">
    <property type="term" value="F:metal ion binding"/>
    <property type="evidence" value="ECO:0007669"/>
    <property type="project" value="UniProtKB-KW"/>
</dbReference>
<feature type="binding site" evidence="10">
    <location>
        <position position="326"/>
    </location>
    <ligand>
        <name>GTP</name>
        <dbReference type="ChEBI" id="CHEBI:37565"/>
    </ligand>
</feature>
<keyword evidence="3 11" id="KW-0479">Metal-binding</keyword>
<dbReference type="GO" id="GO:0001664">
    <property type="term" value="F:G protein-coupled receptor binding"/>
    <property type="evidence" value="ECO:0007669"/>
    <property type="project" value="InterPro"/>
</dbReference>
<dbReference type="HOGENOM" id="CLU_014184_6_0_1"/>
<evidence type="ECO:0000256" key="5">
    <source>
        <dbReference type="ARBA" id="ARBA00022842"/>
    </source>
</evidence>
<evidence type="ECO:0000256" key="11">
    <source>
        <dbReference type="PIRSR" id="PIRSR601019-2"/>
    </source>
</evidence>
<feature type="binding site" evidence="11">
    <location>
        <position position="47"/>
    </location>
    <ligand>
        <name>Mg(2+)</name>
        <dbReference type="ChEBI" id="CHEBI:18420"/>
    </ligand>
</feature>
<organism evidence="12 13">
    <name type="scientific">Cladophialophora yegresii CBS 114405</name>
    <dbReference type="NCBI Taxonomy" id="1182544"/>
    <lineage>
        <taxon>Eukaryota</taxon>
        <taxon>Fungi</taxon>
        <taxon>Dikarya</taxon>
        <taxon>Ascomycota</taxon>
        <taxon>Pezizomycotina</taxon>
        <taxon>Eurotiomycetes</taxon>
        <taxon>Chaetothyriomycetidae</taxon>
        <taxon>Chaetothyriales</taxon>
        <taxon>Herpotrichiellaceae</taxon>
        <taxon>Cladophialophora</taxon>
    </lineage>
</organism>
<evidence type="ECO:0000256" key="10">
    <source>
        <dbReference type="PIRSR" id="PIRSR601019-1"/>
    </source>
</evidence>
<dbReference type="Gene3D" id="1.10.400.10">
    <property type="entry name" value="GI Alpha 1, domain 2-like"/>
    <property type="match status" value="1"/>
</dbReference>
<evidence type="ECO:0000256" key="9">
    <source>
        <dbReference type="ARBA" id="ARBA00023288"/>
    </source>
</evidence>
<dbReference type="eggNOG" id="KOG0082">
    <property type="taxonomic scope" value="Eukaryota"/>
</dbReference>
<dbReference type="PROSITE" id="PS51882">
    <property type="entry name" value="G_ALPHA"/>
    <property type="match status" value="1"/>
</dbReference>
<evidence type="ECO:0000256" key="2">
    <source>
        <dbReference type="ARBA" id="ARBA00022707"/>
    </source>
</evidence>
<keyword evidence="9" id="KW-0449">Lipoprotein</keyword>
<dbReference type="FunFam" id="3.40.50.300:FF:003800">
    <property type="entry name" value="Guanine nucleotide-binding protein G(k) subunit alpha"/>
    <property type="match status" value="1"/>
</dbReference>
<dbReference type="Pfam" id="PF00503">
    <property type="entry name" value="G-alpha"/>
    <property type="match status" value="1"/>
</dbReference>
<dbReference type="GeneID" id="19180895"/>
<dbReference type="GO" id="GO:0031683">
    <property type="term" value="F:G-protein beta/gamma-subunit complex binding"/>
    <property type="evidence" value="ECO:0007669"/>
    <property type="project" value="InterPro"/>
</dbReference>
<evidence type="ECO:0000313" key="13">
    <source>
        <dbReference type="Proteomes" id="UP000019473"/>
    </source>
</evidence>
<dbReference type="InterPro" id="IPR027417">
    <property type="entry name" value="P-loop_NTPase"/>
</dbReference>
<dbReference type="GO" id="GO:0005737">
    <property type="term" value="C:cytoplasm"/>
    <property type="evidence" value="ECO:0007669"/>
    <property type="project" value="TreeGrafter"/>
</dbReference>
<gene>
    <name evidence="12" type="ORF">A1O7_06317</name>
</gene>
<dbReference type="GO" id="GO:0003924">
    <property type="term" value="F:GTPase activity"/>
    <property type="evidence" value="ECO:0007669"/>
    <property type="project" value="InterPro"/>
</dbReference>
<evidence type="ECO:0000256" key="1">
    <source>
        <dbReference type="ARBA" id="ARBA00007976"/>
    </source>
</evidence>
<dbReference type="OrthoDB" id="5817230at2759"/>
<feature type="binding site" evidence="10">
    <location>
        <begin position="176"/>
        <end position="182"/>
    </location>
    <ligand>
        <name>GTP</name>
        <dbReference type="ChEBI" id="CHEBI:37565"/>
    </ligand>
</feature>
<evidence type="ECO:0000256" key="7">
    <source>
        <dbReference type="ARBA" id="ARBA00023139"/>
    </source>
</evidence>
<keyword evidence="13" id="KW-1185">Reference proteome</keyword>
<dbReference type="AlphaFoldDB" id="W9VT52"/>
<keyword evidence="7" id="KW-0564">Palmitate</keyword>
<dbReference type="InterPro" id="IPR001019">
    <property type="entry name" value="Gprotein_alpha_su"/>
</dbReference>
<dbReference type="PANTHER" id="PTHR10218:SF302">
    <property type="entry name" value="GUANINE NUCLEOTIDE-BINDING PROTEIN ALPHA-5 SUBUNIT"/>
    <property type="match status" value="1"/>
</dbReference>
<keyword evidence="2" id="KW-0519">Myristate</keyword>
<proteinExistence type="inferred from homology"/>
<dbReference type="PANTHER" id="PTHR10218">
    <property type="entry name" value="GTP-BINDING PROTEIN ALPHA SUBUNIT"/>
    <property type="match status" value="1"/>
</dbReference>
<dbReference type="EMBL" id="AMGW01000004">
    <property type="protein sequence ID" value="EXJ58887.1"/>
    <property type="molecule type" value="Genomic_DNA"/>
</dbReference>
<dbReference type="InterPro" id="IPR002975">
    <property type="entry name" value="Fungi_Gprotein_alpha"/>
</dbReference>
<dbReference type="VEuPathDB" id="FungiDB:A1O7_06317"/>
<accession>W9VT52</accession>
<dbReference type="Proteomes" id="UP000019473">
    <property type="component" value="Unassembled WGS sequence"/>
</dbReference>
<evidence type="ECO:0000313" key="12">
    <source>
        <dbReference type="EMBL" id="EXJ58887.1"/>
    </source>
</evidence>
<protein>
    <submittedName>
        <fullName evidence="12">Guanine nucleotide-binding protein subunit alpha, other</fullName>
    </submittedName>
</protein>
<keyword evidence="8" id="KW-0807">Transducer</keyword>
<dbReference type="Gene3D" id="3.40.50.300">
    <property type="entry name" value="P-loop containing nucleotide triphosphate hydrolases"/>
    <property type="match status" value="1"/>
</dbReference>
<dbReference type="PRINTS" id="PR01241">
    <property type="entry name" value="GPROTEINAFNG"/>
</dbReference>
<dbReference type="FunFam" id="1.10.400.10:FF:000002">
    <property type="entry name" value="guanine nucleotide-binding protein G(Q) subunit alpha"/>
    <property type="match status" value="1"/>
</dbReference>
<dbReference type="SUPFAM" id="SSF47895">
    <property type="entry name" value="Transducin (alpha subunit), insertion domain"/>
    <property type="match status" value="1"/>
</dbReference>
<evidence type="ECO:0000256" key="4">
    <source>
        <dbReference type="ARBA" id="ARBA00022741"/>
    </source>
</evidence>
<evidence type="ECO:0000256" key="6">
    <source>
        <dbReference type="ARBA" id="ARBA00023134"/>
    </source>
</evidence>
<dbReference type="RefSeq" id="XP_007758510.1">
    <property type="nucleotide sequence ID" value="XM_007760320.1"/>
</dbReference>
<name>W9VT52_9EURO</name>
<dbReference type="PRINTS" id="PR00318">
    <property type="entry name" value="GPROTEINA"/>
</dbReference>
<evidence type="ECO:0000256" key="3">
    <source>
        <dbReference type="ARBA" id="ARBA00022723"/>
    </source>
</evidence>
<dbReference type="SMART" id="SM00275">
    <property type="entry name" value="G_alpha"/>
    <property type="match status" value="1"/>
</dbReference>
<reference evidence="12 13" key="1">
    <citation type="submission" date="2013-03" db="EMBL/GenBank/DDBJ databases">
        <title>The Genome Sequence of Cladophialophora yegresii CBS 114405.</title>
        <authorList>
            <consortium name="The Broad Institute Genomics Platform"/>
            <person name="Cuomo C."/>
            <person name="de Hoog S."/>
            <person name="Gorbushina A."/>
            <person name="Walker B."/>
            <person name="Young S.K."/>
            <person name="Zeng Q."/>
            <person name="Gargeya S."/>
            <person name="Fitzgerald M."/>
            <person name="Haas B."/>
            <person name="Abouelleil A."/>
            <person name="Allen A.W."/>
            <person name="Alvarado L."/>
            <person name="Arachchi H.M."/>
            <person name="Berlin A.M."/>
            <person name="Chapman S.B."/>
            <person name="Gainer-Dewar J."/>
            <person name="Goldberg J."/>
            <person name="Griggs A."/>
            <person name="Gujja S."/>
            <person name="Hansen M."/>
            <person name="Howarth C."/>
            <person name="Imamovic A."/>
            <person name="Ireland A."/>
            <person name="Larimer J."/>
            <person name="McCowan C."/>
            <person name="Murphy C."/>
            <person name="Pearson M."/>
            <person name="Poon T.W."/>
            <person name="Priest M."/>
            <person name="Roberts A."/>
            <person name="Saif S."/>
            <person name="Shea T."/>
            <person name="Sisk P."/>
            <person name="Sykes S."/>
            <person name="Wortman J."/>
            <person name="Nusbaum C."/>
            <person name="Birren B."/>
        </authorList>
    </citation>
    <scope>NUCLEOTIDE SEQUENCE [LARGE SCALE GENOMIC DNA]</scope>
    <source>
        <strain evidence="12 13">CBS 114405</strain>
    </source>
</reference>
<feature type="binding site" evidence="10">
    <location>
        <begin position="204"/>
        <end position="208"/>
    </location>
    <ligand>
        <name>GTP</name>
        <dbReference type="ChEBI" id="CHEBI:37565"/>
    </ligand>
</feature>
<keyword evidence="6 10" id="KW-0342">GTP-binding</keyword>
<dbReference type="GO" id="GO:0005834">
    <property type="term" value="C:heterotrimeric G-protein complex"/>
    <property type="evidence" value="ECO:0007669"/>
    <property type="project" value="InterPro"/>
</dbReference>
<dbReference type="CDD" id="cd00066">
    <property type="entry name" value="G-alpha"/>
    <property type="match status" value="1"/>
</dbReference>
<feature type="binding site" evidence="10">
    <location>
        <begin position="273"/>
        <end position="276"/>
    </location>
    <ligand>
        <name>GTP</name>
        <dbReference type="ChEBI" id="CHEBI:37565"/>
    </ligand>
</feature>
<feature type="binding site" evidence="11">
    <location>
        <position position="182"/>
    </location>
    <ligand>
        <name>Mg(2+)</name>
        <dbReference type="ChEBI" id="CHEBI:18420"/>
    </ligand>
</feature>
<comment type="caution">
    <text evidence="12">The sequence shown here is derived from an EMBL/GenBank/DDBJ whole genome shotgun (WGS) entry which is preliminary data.</text>
</comment>
<sequence>MGCTFTKEDDDGRAEHNQVEKGLKSDYVSRTREIKILMLGTGDSGKSTVLKQLKFINGGGYSDEERLFFKAVIFTNIVQSMQAILEAMDVFGIPFASPATANPHASLIFSQRQKITAQELSPDVHIAVRTLWADAGVRACFSRCSEFQVCDSAQYYFDEIDRIAAENFLPNDQDILRSRQKTTGVAEFSFTSPSKDNTVYRIIDVGGQRSERKKWMHHFEDVDLVLFLVALSEYDQALYEDGSVNRLQEALDLFHSICQSQWFRRTAVQLVFNKTDLFREKLKHSPLEAHFPDFQGGADYAAAREYIANRFISMGQTRYPDNYLCATDTAQVRLLVGRIIDRM</sequence>
<dbReference type="STRING" id="1182544.W9VT52"/>